<name>V6RY25_9FLAO</name>
<comment type="caution">
    <text evidence="2">The sequence shown here is derived from an EMBL/GenBank/DDBJ whole genome shotgun (WGS) entry which is preliminary data.</text>
</comment>
<evidence type="ECO:0000313" key="2">
    <source>
        <dbReference type="EMBL" id="TWI09359.1"/>
    </source>
</evidence>
<accession>V6RY25</accession>
<dbReference type="EMBL" id="VLKQ01000012">
    <property type="protein sequence ID" value="TWI09359.1"/>
    <property type="molecule type" value="Genomic_DNA"/>
</dbReference>
<dbReference type="AlphaFoldDB" id="V6RY25"/>
<dbReference type="RefSeq" id="WP_023571119.1">
    <property type="nucleotide sequence ID" value="NZ_AVBI01000018.1"/>
</dbReference>
<protein>
    <submittedName>
        <fullName evidence="2">Uncharacterized protein</fullName>
    </submittedName>
</protein>
<feature type="compositionally biased region" description="Polar residues" evidence="1">
    <location>
        <begin position="28"/>
        <end position="37"/>
    </location>
</feature>
<organism evidence="2 3">
    <name type="scientific">Flavobacterium cauense R2A-7</name>
    <dbReference type="NCBI Taxonomy" id="1341154"/>
    <lineage>
        <taxon>Bacteria</taxon>
        <taxon>Pseudomonadati</taxon>
        <taxon>Bacteroidota</taxon>
        <taxon>Flavobacteriia</taxon>
        <taxon>Flavobacteriales</taxon>
        <taxon>Flavobacteriaceae</taxon>
        <taxon>Flavobacterium</taxon>
    </lineage>
</organism>
<sequence length="195" mass="22142">MKKIITIISCLTLFVSCNNLKEKNDVATETPNITSSKQKTEEEQLTTDEDYKSLEGTPFGFNETNYTGGNYTACSRKLFGSDIIKVLSDYEFSSPNGAQYPRISRLNEDGYLKVHAQAGADTYFGNMKVSTNGEFVYFDAYIQDWTSKNYNRTQVKMKLTPIQIPDYPFQIEIEIEQYGKLVIKEKLTIIVPSGD</sequence>
<dbReference type="PROSITE" id="PS51257">
    <property type="entry name" value="PROKAR_LIPOPROTEIN"/>
    <property type="match status" value="1"/>
</dbReference>
<dbReference type="Proteomes" id="UP000319848">
    <property type="component" value="Unassembled WGS sequence"/>
</dbReference>
<gene>
    <name evidence="2" type="ORF">IP98_02521</name>
</gene>
<proteinExistence type="predicted"/>
<feature type="region of interest" description="Disordered" evidence="1">
    <location>
        <begin position="28"/>
        <end position="48"/>
    </location>
</feature>
<dbReference type="STRING" id="1341154.FCR2A7T_20050"/>
<reference evidence="2 3" key="1">
    <citation type="journal article" date="2015" name="Stand. Genomic Sci.">
        <title>Genomic Encyclopedia of Bacterial and Archaeal Type Strains, Phase III: the genomes of soil and plant-associated and newly described type strains.</title>
        <authorList>
            <person name="Whitman W.B."/>
            <person name="Woyke T."/>
            <person name="Klenk H.P."/>
            <person name="Zhou Y."/>
            <person name="Lilburn T.G."/>
            <person name="Beck B.J."/>
            <person name="De Vos P."/>
            <person name="Vandamme P."/>
            <person name="Eisen J.A."/>
            <person name="Garrity G."/>
            <person name="Hugenholtz P."/>
            <person name="Kyrpides N.C."/>
        </authorList>
    </citation>
    <scope>NUCLEOTIDE SEQUENCE [LARGE SCALE GENOMIC DNA]</scope>
    <source>
        <strain evidence="2 3">CGMCC 1.7270</strain>
    </source>
</reference>
<evidence type="ECO:0000313" key="3">
    <source>
        <dbReference type="Proteomes" id="UP000319848"/>
    </source>
</evidence>
<keyword evidence="3" id="KW-1185">Reference proteome</keyword>
<evidence type="ECO:0000256" key="1">
    <source>
        <dbReference type="SAM" id="MobiDB-lite"/>
    </source>
</evidence>